<gene>
    <name evidence="6" type="ORF">CAEBREN_18065</name>
</gene>
<dbReference type="InterPro" id="IPR000679">
    <property type="entry name" value="Znf_GATA"/>
</dbReference>
<keyword evidence="4" id="KW-0862">Zinc</keyword>
<evidence type="ECO:0000256" key="2">
    <source>
        <dbReference type="ARBA" id="ARBA00023163"/>
    </source>
</evidence>
<dbReference type="OrthoDB" id="161570at2759"/>
<proteinExistence type="predicted"/>
<keyword evidence="2" id="KW-0804">Transcription</keyword>
<dbReference type="STRING" id="135651.G0NJ13"/>
<sequence>MTNKDQNTDSESKCKRYQLISKLLLSYARGEDKETDEMDHMLVRALDEYTKMKQSNNAYQYKAALDQSAKEGMRTQFEHKENEENDIPETPSETVPPPLKECSVCFTNKTTKWRRGMYLEQLCHPCYMYEERHPGKKRPQFLIEMTFERVTEVPKPPVKKIRAPPSPKQCSVCFKNECSTWRRGRNRERLCSNCYMYDIAHDGKKRPQELIETTYRRNTGAQYPFGAPEVSMDLKRPCFKCGRKEVKRRNKCMKCYDADRWLEKLKKREENAKMSSLY</sequence>
<dbReference type="HOGENOM" id="CLU_1001930_0_0_1"/>
<name>G0NJ13_CAEBE</name>
<dbReference type="AlphaFoldDB" id="G0NJ13"/>
<keyword evidence="7" id="KW-1185">Reference proteome</keyword>
<reference evidence="7" key="1">
    <citation type="submission" date="2011-07" db="EMBL/GenBank/DDBJ databases">
        <authorList>
            <consortium name="Caenorhabditis brenneri Sequencing and Analysis Consortium"/>
            <person name="Wilson R.K."/>
        </authorList>
    </citation>
    <scope>NUCLEOTIDE SEQUENCE [LARGE SCALE GENOMIC DNA]</scope>
    <source>
        <strain evidence="7">PB2801</strain>
    </source>
</reference>
<evidence type="ECO:0000259" key="5">
    <source>
        <dbReference type="PROSITE" id="PS50114"/>
    </source>
</evidence>
<dbReference type="GO" id="GO:0043565">
    <property type="term" value="F:sequence-specific DNA binding"/>
    <property type="evidence" value="ECO:0007669"/>
    <property type="project" value="InterPro"/>
</dbReference>
<dbReference type="GO" id="GO:0008270">
    <property type="term" value="F:zinc ion binding"/>
    <property type="evidence" value="ECO:0007669"/>
    <property type="project" value="UniProtKB-KW"/>
</dbReference>
<evidence type="ECO:0000256" key="4">
    <source>
        <dbReference type="PROSITE-ProRule" id="PRU00094"/>
    </source>
</evidence>
<dbReference type="GO" id="GO:0006355">
    <property type="term" value="P:regulation of DNA-templated transcription"/>
    <property type="evidence" value="ECO:0007669"/>
    <property type="project" value="InterPro"/>
</dbReference>
<dbReference type="SUPFAM" id="SSF57716">
    <property type="entry name" value="Glucocorticoid receptor-like (DNA-binding domain)"/>
    <property type="match status" value="2"/>
</dbReference>
<feature type="domain" description="GATA-type" evidence="5">
    <location>
        <begin position="96"/>
        <end position="133"/>
    </location>
</feature>
<dbReference type="EMBL" id="GL379893">
    <property type="protein sequence ID" value="EGT32059.1"/>
    <property type="molecule type" value="Genomic_DNA"/>
</dbReference>
<keyword evidence="4" id="KW-0479">Metal-binding</keyword>
<organism evidence="7">
    <name type="scientific">Caenorhabditis brenneri</name>
    <name type="common">Nematode worm</name>
    <dbReference type="NCBI Taxonomy" id="135651"/>
    <lineage>
        <taxon>Eukaryota</taxon>
        <taxon>Metazoa</taxon>
        <taxon>Ecdysozoa</taxon>
        <taxon>Nematoda</taxon>
        <taxon>Chromadorea</taxon>
        <taxon>Rhabditida</taxon>
        <taxon>Rhabditina</taxon>
        <taxon>Rhabditomorpha</taxon>
        <taxon>Rhabditoidea</taxon>
        <taxon>Rhabditidae</taxon>
        <taxon>Peloderinae</taxon>
        <taxon>Caenorhabditis</taxon>
    </lineage>
</organism>
<evidence type="ECO:0000313" key="6">
    <source>
        <dbReference type="EMBL" id="EGT32059.1"/>
    </source>
</evidence>
<evidence type="ECO:0000256" key="1">
    <source>
        <dbReference type="ARBA" id="ARBA00023015"/>
    </source>
</evidence>
<dbReference type="InterPro" id="IPR013088">
    <property type="entry name" value="Znf_NHR/GATA"/>
</dbReference>
<dbReference type="Gene3D" id="3.30.50.10">
    <property type="entry name" value="Erythroid Transcription Factor GATA-1, subunit A"/>
    <property type="match status" value="2"/>
</dbReference>
<feature type="domain" description="GATA-type" evidence="5">
    <location>
        <begin position="164"/>
        <end position="217"/>
    </location>
</feature>
<dbReference type="Proteomes" id="UP000008068">
    <property type="component" value="Unassembled WGS sequence"/>
</dbReference>
<keyword evidence="3" id="KW-0539">Nucleus</keyword>
<dbReference type="InParanoid" id="G0NJ13"/>
<evidence type="ECO:0000313" key="7">
    <source>
        <dbReference type="Proteomes" id="UP000008068"/>
    </source>
</evidence>
<accession>G0NJ13</accession>
<keyword evidence="1" id="KW-0805">Transcription regulation</keyword>
<protein>
    <recommendedName>
        <fullName evidence="5">GATA-type domain-containing protein</fullName>
    </recommendedName>
</protein>
<keyword evidence="4" id="KW-0863">Zinc-finger</keyword>
<evidence type="ECO:0000256" key="3">
    <source>
        <dbReference type="ARBA" id="ARBA00023242"/>
    </source>
</evidence>
<dbReference type="PROSITE" id="PS50114">
    <property type="entry name" value="GATA_ZN_FINGER_2"/>
    <property type="match status" value="2"/>
</dbReference>